<dbReference type="PROSITE" id="PS00767">
    <property type="entry name" value="THF_DHG_CYH_2"/>
    <property type="match status" value="1"/>
</dbReference>
<comment type="similarity">
    <text evidence="12">Belongs to the tetrahydrofolate dehydrogenase/cyclohydrolase family.</text>
</comment>
<evidence type="ECO:0000256" key="8">
    <source>
        <dbReference type="ARBA" id="ARBA00023002"/>
    </source>
</evidence>
<dbReference type="GO" id="GO:0035999">
    <property type="term" value="P:tetrahydrofolate interconversion"/>
    <property type="evidence" value="ECO:0007669"/>
    <property type="project" value="UniProtKB-UniRule"/>
</dbReference>
<evidence type="ECO:0000256" key="9">
    <source>
        <dbReference type="ARBA" id="ARBA00023102"/>
    </source>
</evidence>
<reference evidence="15" key="2">
    <citation type="journal article" date="2023" name="PLoS ONE">
        <title>Philodulcilactobacillus myokoensis gen. nov., sp. nov., a fructophilic, acidophilic, and agar-phobic lactic acid bacterium isolated from fermented vegetable extracts.</title>
        <authorList>
            <person name="Kouya T."/>
            <person name="Ishiyama Y."/>
            <person name="Ohashi S."/>
            <person name="Kumakubo R."/>
            <person name="Yamazaki T."/>
            <person name="Otaki T."/>
        </authorList>
    </citation>
    <scope>NUCLEOTIDE SEQUENCE</scope>
    <source>
        <strain evidence="15">WR16-4</strain>
    </source>
</reference>
<dbReference type="RefSeq" id="WP_286136261.1">
    <property type="nucleotide sequence ID" value="NZ_BRPL01000002.1"/>
</dbReference>
<dbReference type="SUPFAM" id="SSF53223">
    <property type="entry name" value="Aminoacid dehydrogenase-like, N-terminal domain"/>
    <property type="match status" value="1"/>
</dbReference>
<comment type="pathway">
    <text evidence="1 12">One-carbon metabolism; tetrahydrofolate interconversion.</text>
</comment>
<dbReference type="GO" id="GO:0000105">
    <property type="term" value="P:L-histidine biosynthetic process"/>
    <property type="evidence" value="ECO:0007669"/>
    <property type="project" value="UniProtKB-KW"/>
</dbReference>
<dbReference type="Proteomes" id="UP001144204">
    <property type="component" value="Unassembled WGS sequence"/>
</dbReference>
<dbReference type="GO" id="GO:0009086">
    <property type="term" value="P:methionine biosynthetic process"/>
    <property type="evidence" value="ECO:0007669"/>
    <property type="project" value="UniProtKB-KW"/>
</dbReference>
<evidence type="ECO:0000259" key="13">
    <source>
        <dbReference type="Pfam" id="PF00763"/>
    </source>
</evidence>
<organism evidence="15 16">
    <name type="scientific">Philodulcilactobacillus myokoensis</name>
    <dbReference type="NCBI Taxonomy" id="2929573"/>
    <lineage>
        <taxon>Bacteria</taxon>
        <taxon>Bacillati</taxon>
        <taxon>Bacillota</taxon>
        <taxon>Bacilli</taxon>
        <taxon>Lactobacillales</taxon>
        <taxon>Lactobacillaceae</taxon>
        <taxon>Philodulcilactobacillus</taxon>
    </lineage>
</organism>
<evidence type="ECO:0000256" key="11">
    <source>
        <dbReference type="ARBA" id="ARBA00023268"/>
    </source>
</evidence>
<evidence type="ECO:0000256" key="1">
    <source>
        <dbReference type="ARBA" id="ARBA00004777"/>
    </source>
</evidence>
<evidence type="ECO:0000256" key="12">
    <source>
        <dbReference type="HAMAP-Rule" id="MF_01576"/>
    </source>
</evidence>
<dbReference type="PANTHER" id="PTHR48099:SF5">
    <property type="entry name" value="C-1-TETRAHYDROFOLATE SYNTHASE, CYTOPLASMIC"/>
    <property type="match status" value="1"/>
</dbReference>
<proteinExistence type="inferred from homology"/>
<dbReference type="AlphaFoldDB" id="A0A9W6B1I7"/>
<dbReference type="FunFam" id="3.40.50.10860:FF:000005">
    <property type="entry name" value="C-1-tetrahydrofolate synthase, cytoplasmic, putative"/>
    <property type="match status" value="1"/>
</dbReference>
<dbReference type="PANTHER" id="PTHR48099">
    <property type="entry name" value="C-1-TETRAHYDROFOLATE SYNTHASE, CYTOPLASMIC-RELATED"/>
    <property type="match status" value="1"/>
</dbReference>
<keyword evidence="9 12" id="KW-0368">Histidine biosynthesis</keyword>
<evidence type="ECO:0000313" key="16">
    <source>
        <dbReference type="Proteomes" id="UP001144204"/>
    </source>
</evidence>
<protein>
    <recommendedName>
        <fullName evidence="12">Bifunctional protein FolD</fullName>
    </recommendedName>
    <domain>
        <recommendedName>
            <fullName evidence="12">Methylenetetrahydrofolate dehydrogenase</fullName>
            <ecNumber evidence="12">1.5.1.5</ecNumber>
        </recommendedName>
    </domain>
    <domain>
        <recommendedName>
            <fullName evidence="12">Methenyltetrahydrofolate cyclohydrolase</fullName>
            <ecNumber evidence="12">3.5.4.9</ecNumber>
        </recommendedName>
    </domain>
</protein>
<dbReference type="SUPFAM" id="SSF51735">
    <property type="entry name" value="NAD(P)-binding Rossmann-fold domains"/>
    <property type="match status" value="1"/>
</dbReference>
<dbReference type="HAMAP" id="MF_01576">
    <property type="entry name" value="THF_DHG_CYH"/>
    <property type="match status" value="1"/>
</dbReference>
<dbReference type="InterPro" id="IPR046346">
    <property type="entry name" value="Aminoacid_DH-like_N_sf"/>
</dbReference>
<keyword evidence="4 12" id="KW-0028">Amino-acid biosynthesis</keyword>
<evidence type="ECO:0000256" key="3">
    <source>
        <dbReference type="ARBA" id="ARBA00022563"/>
    </source>
</evidence>
<dbReference type="EC" id="1.5.1.5" evidence="12"/>
<dbReference type="GO" id="GO:0005829">
    <property type="term" value="C:cytosol"/>
    <property type="evidence" value="ECO:0007669"/>
    <property type="project" value="TreeGrafter"/>
</dbReference>
<dbReference type="GO" id="GO:0004488">
    <property type="term" value="F:methylenetetrahydrofolate dehydrogenase (NADP+) activity"/>
    <property type="evidence" value="ECO:0007669"/>
    <property type="project" value="UniProtKB-UniRule"/>
</dbReference>
<evidence type="ECO:0000256" key="5">
    <source>
        <dbReference type="ARBA" id="ARBA00022755"/>
    </source>
</evidence>
<gene>
    <name evidence="15" type="primary">folD_1</name>
    <name evidence="12" type="synonym">folD</name>
    <name evidence="15" type="ORF">WR164_07790</name>
</gene>
<keyword evidence="10 12" id="KW-0486">Methionine biosynthesis</keyword>
<keyword evidence="7 12" id="KW-0521">NADP</keyword>
<feature type="binding site" evidence="12">
    <location>
        <begin position="166"/>
        <end position="168"/>
    </location>
    <ligand>
        <name>NADP(+)</name>
        <dbReference type="ChEBI" id="CHEBI:58349"/>
    </ligand>
</feature>
<feature type="domain" description="Tetrahydrofolate dehydrogenase/cyclohydrolase catalytic" evidence="13">
    <location>
        <begin position="5"/>
        <end position="119"/>
    </location>
</feature>
<evidence type="ECO:0000256" key="7">
    <source>
        <dbReference type="ARBA" id="ARBA00022857"/>
    </source>
</evidence>
<comment type="catalytic activity">
    <reaction evidence="12">
        <text>(6R)-5,10-methylene-5,6,7,8-tetrahydrofolate + NADP(+) = (6R)-5,10-methenyltetrahydrofolate + NADPH</text>
        <dbReference type="Rhea" id="RHEA:22812"/>
        <dbReference type="ChEBI" id="CHEBI:15636"/>
        <dbReference type="ChEBI" id="CHEBI:57455"/>
        <dbReference type="ChEBI" id="CHEBI:57783"/>
        <dbReference type="ChEBI" id="CHEBI:58349"/>
        <dbReference type="EC" id="1.5.1.5"/>
    </reaction>
</comment>
<evidence type="ECO:0000313" key="15">
    <source>
        <dbReference type="EMBL" id="GLB46800.1"/>
    </source>
</evidence>
<evidence type="ECO:0000259" key="14">
    <source>
        <dbReference type="Pfam" id="PF02882"/>
    </source>
</evidence>
<comment type="subunit">
    <text evidence="2 12">Homodimer.</text>
</comment>
<comment type="catalytic activity">
    <reaction evidence="12">
        <text>(6R)-5,10-methenyltetrahydrofolate + H2O = (6R)-10-formyltetrahydrofolate + H(+)</text>
        <dbReference type="Rhea" id="RHEA:23700"/>
        <dbReference type="ChEBI" id="CHEBI:15377"/>
        <dbReference type="ChEBI" id="CHEBI:15378"/>
        <dbReference type="ChEBI" id="CHEBI:57455"/>
        <dbReference type="ChEBI" id="CHEBI:195366"/>
        <dbReference type="EC" id="3.5.4.9"/>
    </reaction>
</comment>
<dbReference type="Pfam" id="PF00763">
    <property type="entry name" value="THF_DHG_CYH"/>
    <property type="match status" value="1"/>
</dbReference>
<dbReference type="EC" id="3.5.4.9" evidence="12"/>
<keyword evidence="6 12" id="KW-0378">Hydrolase</keyword>
<dbReference type="InterPro" id="IPR020631">
    <property type="entry name" value="THF_DH/CycHdrlase_NAD-bd_dom"/>
</dbReference>
<name>A0A9W6B1I7_9LACO</name>
<dbReference type="Pfam" id="PF02882">
    <property type="entry name" value="THF_DHG_CYH_C"/>
    <property type="match status" value="1"/>
</dbReference>
<comment type="caution">
    <text evidence="15">The sequence shown here is derived from an EMBL/GenBank/DDBJ whole genome shotgun (WGS) entry which is preliminary data.</text>
</comment>
<keyword evidence="8 12" id="KW-0560">Oxidoreductase</keyword>
<reference evidence="15" key="1">
    <citation type="submission" date="2022-07" db="EMBL/GenBank/DDBJ databases">
        <authorList>
            <person name="Kouya T."/>
            <person name="Ishiyama Y."/>
        </authorList>
    </citation>
    <scope>NUCLEOTIDE SEQUENCE</scope>
    <source>
        <strain evidence="15">WR16-4</strain>
    </source>
</reference>
<accession>A0A9W6B1I7</accession>
<comment type="caution">
    <text evidence="12">Lacks conserved residue(s) required for the propagation of feature annotation.</text>
</comment>
<dbReference type="EMBL" id="BRPL01000002">
    <property type="protein sequence ID" value="GLB46800.1"/>
    <property type="molecule type" value="Genomic_DNA"/>
</dbReference>
<dbReference type="PRINTS" id="PR00085">
    <property type="entry name" value="THFDHDRGNASE"/>
</dbReference>
<dbReference type="FunFam" id="3.40.50.720:FF:000094">
    <property type="entry name" value="Bifunctional protein FolD"/>
    <property type="match status" value="1"/>
</dbReference>
<keyword evidence="3 12" id="KW-0554">One-carbon metabolism</keyword>
<feature type="domain" description="Tetrahydrofolate dehydrogenase/cyclohydrolase NAD(P)-binding" evidence="14">
    <location>
        <begin position="140"/>
        <end position="279"/>
    </location>
</feature>
<comment type="function">
    <text evidence="12">Catalyzes the oxidation of 5,10-methylenetetrahydrofolate to 5,10-methenyltetrahydrofolate and then the hydrolysis of 5,10-methenyltetrahydrofolate to 10-formyltetrahydrofolate.</text>
</comment>
<dbReference type="GO" id="GO:0004477">
    <property type="term" value="F:methenyltetrahydrofolate cyclohydrolase activity"/>
    <property type="evidence" value="ECO:0007669"/>
    <property type="project" value="UniProtKB-UniRule"/>
</dbReference>
<evidence type="ECO:0000256" key="6">
    <source>
        <dbReference type="ARBA" id="ARBA00022801"/>
    </source>
</evidence>
<evidence type="ECO:0000256" key="2">
    <source>
        <dbReference type="ARBA" id="ARBA00011738"/>
    </source>
</evidence>
<keyword evidence="11 12" id="KW-0511">Multifunctional enzyme</keyword>
<dbReference type="CDD" id="cd01080">
    <property type="entry name" value="NAD_bind_m-THF_DH_Cyclohyd"/>
    <property type="match status" value="1"/>
</dbReference>
<dbReference type="InterPro" id="IPR020630">
    <property type="entry name" value="THF_DH/CycHdrlase_cat_dom"/>
</dbReference>
<sequence>MSTIINGRKLAKDLNLKTKSRVQQLNQESIYPGLVVIIVGDDDASQRYVRNKHLKAQKLGIKSIIKSLPKDTTQDQLLTIIQQYNQNSSINGILVQLPLPAQIDERIISYSINPQKDVDAFNPINAGKLFLNEDTFYPVPCTPSGVMEMFKKYHIDLRGKLAVVIGRSTIVGRPMASLLTNANATVISLNHYTKDIKKFTSKADIIVSATGQLHLLGSCDVKPNAVVIDVGENMNENGKLVGDVDFDQVSKIAGYITPVPGGVGPMTIAMLMKQTVDLAVWSEKNGR</sequence>
<dbReference type="InterPro" id="IPR036291">
    <property type="entry name" value="NAD(P)-bd_dom_sf"/>
</dbReference>
<keyword evidence="5 12" id="KW-0658">Purine biosynthesis</keyword>
<keyword evidence="16" id="KW-1185">Reference proteome</keyword>
<dbReference type="Gene3D" id="3.40.50.720">
    <property type="entry name" value="NAD(P)-binding Rossmann-like Domain"/>
    <property type="match status" value="1"/>
</dbReference>
<dbReference type="Gene3D" id="3.40.50.10860">
    <property type="entry name" value="Leucine Dehydrogenase, chain A, domain 1"/>
    <property type="match status" value="1"/>
</dbReference>
<dbReference type="PROSITE" id="PS00766">
    <property type="entry name" value="THF_DHG_CYH_1"/>
    <property type="match status" value="1"/>
</dbReference>
<evidence type="ECO:0000256" key="10">
    <source>
        <dbReference type="ARBA" id="ARBA00023167"/>
    </source>
</evidence>
<dbReference type="InterPro" id="IPR000672">
    <property type="entry name" value="THF_DH/CycHdrlase"/>
</dbReference>
<dbReference type="GO" id="GO:0006164">
    <property type="term" value="P:purine nucleotide biosynthetic process"/>
    <property type="evidence" value="ECO:0007669"/>
    <property type="project" value="UniProtKB-KW"/>
</dbReference>
<evidence type="ECO:0000256" key="4">
    <source>
        <dbReference type="ARBA" id="ARBA00022605"/>
    </source>
</evidence>
<dbReference type="InterPro" id="IPR020867">
    <property type="entry name" value="THF_DH/CycHdrlase_CS"/>
</dbReference>